<organism evidence="1">
    <name type="scientific">hydrothermal vent metagenome</name>
    <dbReference type="NCBI Taxonomy" id="652676"/>
    <lineage>
        <taxon>unclassified sequences</taxon>
        <taxon>metagenomes</taxon>
        <taxon>ecological metagenomes</taxon>
    </lineage>
</organism>
<reference evidence="1" key="1">
    <citation type="submission" date="2018-06" db="EMBL/GenBank/DDBJ databases">
        <authorList>
            <person name="Zhirakovskaya E."/>
        </authorList>
    </citation>
    <scope>NUCLEOTIDE SEQUENCE</scope>
</reference>
<name>A0A3B0S5S1_9ZZZZ</name>
<dbReference type="AlphaFoldDB" id="A0A3B0S5S1"/>
<gene>
    <name evidence="1" type="ORF">MNBD_ALPHA07-2126</name>
</gene>
<evidence type="ECO:0000313" key="1">
    <source>
        <dbReference type="EMBL" id="VAW00258.1"/>
    </source>
</evidence>
<protein>
    <submittedName>
        <fullName evidence="1">Uncharacterized protein</fullName>
    </submittedName>
</protein>
<dbReference type="EMBL" id="UOEG01000204">
    <property type="protein sequence ID" value="VAW00258.1"/>
    <property type="molecule type" value="Genomic_DNA"/>
</dbReference>
<proteinExistence type="predicted"/>
<accession>A0A3B0S5S1</accession>
<sequence>MPTLRLAANFIDLTEAGPLVPERIENSGHLQFVFDGSGSLAQDEV</sequence>